<dbReference type="EMBL" id="CAJOBA010000058">
    <property type="protein sequence ID" value="CAF3499656.1"/>
    <property type="molecule type" value="Genomic_DNA"/>
</dbReference>
<dbReference type="Proteomes" id="UP000677228">
    <property type="component" value="Unassembled WGS sequence"/>
</dbReference>
<evidence type="ECO:0000313" key="4">
    <source>
        <dbReference type="EMBL" id="CAF3654420.1"/>
    </source>
</evidence>
<evidence type="ECO:0000313" key="3">
    <source>
        <dbReference type="EMBL" id="CAF3499656.1"/>
    </source>
</evidence>
<evidence type="ECO:0000313" key="1">
    <source>
        <dbReference type="EMBL" id="CAF0726138.1"/>
    </source>
</evidence>
<dbReference type="EMBL" id="CAJOBC010001088">
    <property type="protein sequence ID" value="CAF3654420.1"/>
    <property type="molecule type" value="Genomic_DNA"/>
</dbReference>
<name>A0A813X5Z0_9BILA</name>
<dbReference type="Proteomes" id="UP000681722">
    <property type="component" value="Unassembled WGS sequence"/>
</dbReference>
<reference evidence="2" key="1">
    <citation type="submission" date="2021-02" db="EMBL/GenBank/DDBJ databases">
        <authorList>
            <person name="Nowell W R."/>
        </authorList>
    </citation>
    <scope>NUCLEOTIDE SEQUENCE</scope>
</reference>
<dbReference type="OrthoDB" id="10045774at2759"/>
<sequence>MSPVELPNHQRWVSAVGNEVRLRLMLGNEKVEELAREAIRRKYNSTDDCASSQFWDVVPLIIETLMAYIVQDSSSPVAGVDPYRAIHPNSLYLTFRFRCTTEKKARNVAEKLFNGDYEIEIAFYFGGIREAQVNFVSITGDQLKSVLSKTTADGGNTNATYIHRNQASKYVGRYVANVKKMMYIENPNANLSQMTDGLDDQFTALLQQGKMTA</sequence>
<dbReference type="AlphaFoldDB" id="A0A813X5Z0"/>
<dbReference type="Proteomes" id="UP000663829">
    <property type="component" value="Unassembled WGS sequence"/>
</dbReference>
<accession>A0A813X5Z0</accession>
<proteinExistence type="predicted"/>
<dbReference type="Proteomes" id="UP000682733">
    <property type="component" value="Unassembled WGS sequence"/>
</dbReference>
<gene>
    <name evidence="2" type="ORF">GPM918_LOCUS6891</name>
    <name evidence="1" type="ORF">OVA965_LOCUS443</name>
    <name evidence="4" type="ORF">SRO942_LOCUS6891</name>
    <name evidence="3" type="ORF">TMI583_LOCUS443</name>
</gene>
<organism evidence="2 5">
    <name type="scientific">Didymodactylos carnosus</name>
    <dbReference type="NCBI Taxonomy" id="1234261"/>
    <lineage>
        <taxon>Eukaryota</taxon>
        <taxon>Metazoa</taxon>
        <taxon>Spiralia</taxon>
        <taxon>Gnathifera</taxon>
        <taxon>Rotifera</taxon>
        <taxon>Eurotatoria</taxon>
        <taxon>Bdelloidea</taxon>
        <taxon>Philodinida</taxon>
        <taxon>Philodinidae</taxon>
        <taxon>Didymodactylos</taxon>
    </lineage>
</organism>
<keyword evidence="5" id="KW-1185">Reference proteome</keyword>
<protein>
    <submittedName>
        <fullName evidence="2">Uncharacterized protein</fullName>
    </submittedName>
</protein>
<dbReference type="EMBL" id="CAJNOQ010001088">
    <property type="protein sequence ID" value="CAF0866940.1"/>
    <property type="molecule type" value="Genomic_DNA"/>
</dbReference>
<comment type="caution">
    <text evidence="2">The sequence shown here is derived from an EMBL/GenBank/DDBJ whole genome shotgun (WGS) entry which is preliminary data.</text>
</comment>
<dbReference type="EMBL" id="CAJNOK010000058">
    <property type="protein sequence ID" value="CAF0726138.1"/>
    <property type="molecule type" value="Genomic_DNA"/>
</dbReference>
<evidence type="ECO:0000313" key="5">
    <source>
        <dbReference type="Proteomes" id="UP000663829"/>
    </source>
</evidence>
<evidence type="ECO:0000313" key="2">
    <source>
        <dbReference type="EMBL" id="CAF0866940.1"/>
    </source>
</evidence>